<dbReference type="SUPFAM" id="SSF81296">
    <property type="entry name" value="E set domains"/>
    <property type="match status" value="1"/>
</dbReference>
<keyword evidence="3" id="KW-0624">Polysaccharide degradation</keyword>
<evidence type="ECO:0000313" key="6">
    <source>
        <dbReference type="Proteomes" id="UP000564385"/>
    </source>
</evidence>
<dbReference type="Gene3D" id="1.50.10.10">
    <property type="match status" value="1"/>
</dbReference>
<dbReference type="Pfam" id="PF00759">
    <property type="entry name" value="Glyco_hydro_9"/>
    <property type="match status" value="1"/>
</dbReference>
<sequence>MQLSLSHLGYLPNGPKTLTLLAEGAEDLPDTLPFFLRQNCLRLPSKTPQPAGFSERFPAPYDLMKGHLGPVPSSAVFYKGELRRTNTRWGRFWQADFSNFTTPGSYQIETDSQISPPFAIRERLYDRIILGYLAFLKAQRCGCAVFGVHAACHLDDGILDVDGSPHDAAGGWHDAGDFRKWLAFTLPHIEALLSIREHCEEDLQEEGYASDALLEELRWGNRFFHRMIAASGQVYEDVAGGRAPAGSKLSYEHDWWFENHPGCFGDASDNRWTDNIALSGDERTVRTTYNPLVQWSFVQMQARAALHLSANEARECAAMAKRAANYGTRRGHDGRTLFLAAELRARLEMRILPEADDDAGPLLAVAQRLLDRQVRHKDGLAGFFLEEETAKDAFRSIAFAAEPVFALLRLWELRSRFDSDALAKQARTAVIDYVERYLLADSTSNPFSLTPYGVYPNPPHPKRQLFRNAGAGYGVRTFMHPFNAQGIVHGTSSVLMAHAHLLARGAALLDRPQWRPAAERLLHWCLGHNTCNRSLFTGIGYRQPVGYSFRIPQLPEAMFVGFVGRPDDTPYLEESTAIEWNTLEYWSVPYQQAAQAAVWLRG</sequence>
<dbReference type="GO" id="GO:0008810">
    <property type="term" value="F:cellulase activity"/>
    <property type="evidence" value="ECO:0007669"/>
    <property type="project" value="InterPro"/>
</dbReference>
<evidence type="ECO:0000259" key="4">
    <source>
        <dbReference type="Pfam" id="PF00759"/>
    </source>
</evidence>
<dbReference type="Proteomes" id="UP000564385">
    <property type="component" value="Unassembled WGS sequence"/>
</dbReference>
<organism evidence="5 6">
    <name type="scientific">Tunturiibacter lichenicola</name>
    <dbReference type="NCBI Taxonomy" id="2051959"/>
    <lineage>
        <taxon>Bacteria</taxon>
        <taxon>Pseudomonadati</taxon>
        <taxon>Acidobacteriota</taxon>
        <taxon>Terriglobia</taxon>
        <taxon>Terriglobales</taxon>
        <taxon>Acidobacteriaceae</taxon>
        <taxon>Tunturiibacter</taxon>
    </lineage>
</organism>
<dbReference type="Gene3D" id="2.60.40.10">
    <property type="entry name" value="Immunoglobulins"/>
    <property type="match status" value="1"/>
</dbReference>
<dbReference type="CDD" id="cd02850">
    <property type="entry name" value="E_set_Cellulase_N"/>
    <property type="match status" value="1"/>
</dbReference>
<accession>A0A852VED5</accession>
<reference evidence="5 6" key="1">
    <citation type="submission" date="2020-07" db="EMBL/GenBank/DDBJ databases">
        <title>Genomic Encyclopedia of Type Strains, Phase IV (KMG-V): Genome sequencing to study the core and pangenomes of soil and plant-associated prokaryotes.</title>
        <authorList>
            <person name="Whitman W."/>
        </authorList>
    </citation>
    <scope>NUCLEOTIDE SEQUENCE [LARGE SCALE GENOMIC DNA]</scope>
    <source>
        <strain evidence="5 6">M8UP22</strain>
    </source>
</reference>
<name>A0A852VED5_9BACT</name>
<dbReference type="EMBL" id="JACCCU010000001">
    <property type="protein sequence ID" value="NYF89907.1"/>
    <property type="molecule type" value="Genomic_DNA"/>
</dbReference>
<keyword evidence="2" id="KW-0119">Carbohydrate metabolism</keyword>
<proteinExistence type="inferred from homology"/>
<dbReference type="GO" id="GO:0000272">
    <property type="term" value="P:polysaccharide catabolic process"/>
    <property type="evidence" value="ECO:0007669"/>
    <property type="project" value="UniProtKB-KW"/>
</dbReference>
<dbReference type="InterPro" id="IPR004197">
    <property type="entry name" value="Cellulase_Ig-like"/>
</dbReference>
<comment type="caution">
    <text evidence="5">The sequence shown here is derived from an EMBL/GenBank/DDBJ whole genome shotgun (WGS) entry which is preliminary data.</text>
</comment>
<evidence type="ECO:0000256" key="1">
    <source>
        <dbReference type="ARBA" id="ARBA00007072"/>
    </source>
</evidence>
<gene>
    <name evidence="5" type="ORF">HDF08_001974</name>
</gene>
<evidence type="ECO:0000313" key="5">
    <source>
        <dbReference type="EMBL" id="NYF89907.1"/>
    </source>
</evidence>
<dbReference type="AlphaFoldDB" id="A0A852VED5"/>
<evidence type="ECO:0000256" key="2">
    <source>
        <dbReference type="ARBA" id="ARBA00023277"/>
    </source>
</evidence>
<protein>
    <recommendedName>
        <fullName evidence="4">Glycoside hydrolase family 9 domain-containing protein</fullName>
    </recommendedName>
</protein>
<feature type="domain" description="Glycoside hydrolase family 9" evidence="4">
    <location>
        <begin position="130"/>
        <end position="270"/>
    </location>
</feature>
<dbReference type="InterPro" id="IPR001701">
    <property type="entry name" value="Glyco_hydro_9"/>
</dbReference>
<dbReference type="InterPro" id="IPR008928">
    <property type="entry name" value="6-hairpin_glycosidase_sf"/>
</dbReference>
<dbReference type="InterPro" id="IPR013783">
    <property type="entry name" value="Ig-like_fold"/>
</dbReference>
<dbReference type="SUPFAM" id="SSF48208">
    <property type="entry name" value="Six-hairpin glycosidases"/>
    <property type="match status" value="1"/>
</dbReference>
<dbReference type="InterPro" id="IPR014756">
    <property type="entry name" value="Ig_E-set"/>
</dbReference>
<evidence type="ECO:0000256" key="3">
    <source>
        <dbReference type="ARBA" id="ARBA00023326"/>
    </source>
</evidence>
<comment type="similarity">
    <text evidence="1">Belongs to the glycosyl hydrolase 9 (cellulase E) family.</text>
</comment>
<dbReference type="InterPro" id="IPR012341">
    <property type="entry name" value="6hp_glycosidase-like_sf"/>
</dbReference>